<evidence type="ECO:0000256" key="1">
    <source>
        <dbReference type="ARBA" id="ARBA00008361"/>
    </source>
</evidence>
<dbReference type="GeneID" id="114598064"/>
<dbReference type="GO" id="GO:0016279">
    <property type="term" value="F:protein-lysine N-methyltransferase activity"/>
    <property type="evidence" value="ECO:0007669"/>
    <property type="project" value="Ensembl"/>
</dbReference>
<evidence type="ECO:0000256" key="10">
    <source>
        <dbReference type="ARBA" id="ARBA00067848"/>
    </source>
</evidence>
<dbReference type="InterPro" id="IPR025714">
    <property type="entry name" value="Methyltranfer_dom"/>
</dbReference>
<dbReference type="SUPFAM" id="SSF53335">
    <property type="entry name" value="S-adenosyl-L-methionine-dependent methyltransferases"/>
    <property type="match status" value="1"/>
</dbReference>
<evidence type="ECO:0000256" key="9">
    <source>
        <dbReference type="ARBA" id="ARBA00059299"/>
    </source>
</evidence>
<gene>
    <name evidence="12" type="primary">EEF1AKMT4</name>
</gene>
<evidence type="ECO:0000256" key="5">
    <source>
        <dbReference type="ARBA" id="ARBA00022691"/>
    </source>
</evidence>
<dbReference type="RefSeq" id="XP_028587550.1">
    <property type="nucleotide sequence ID" value="XM_028731717.1"/>
</dbReference>
<reference evidence="12" key="3">
    <citation type="submission" date="2025-09" db="UniProtKB">
        <authorList>
            <consortium name="Ensembl"/>
        </authorList>
    </citation>
    <scope>IDENTIFICATION</scope>
</reference>
<name>A0A670IEX1_PODMU</name>
<dbReference type="Proteomes" id="UP000472272">
    <property type="component" value="Chromosome 5"/>
</dbReference>
<evidence type="ECO:0000256" key="7">
    <source>
        <dbReference type="ARBA" id="ARBA00048985"/>
    </source>
</evidence>
<keyword evidence="4" id="KW-0808">Transferase</keyword>
<dbReference type="CDD" id="cd02440">
    <property type="entry name" value="AdoMet_MTases"/>
    <property type="match status" value="1"/>
</dbReference>
<comment type="function">
    <text evidence="9">Protein-lysine methyltransferase that efficiently catalyzes three successive methylations on 'Lys-36' in eukaryotic translation elongation factor 1 alpha (EEF1A1 or EEF1A2).</text>
</comment>
<dbReference type="CTD" id="110599564"/>
<comment type="similarity">
    <text evidence="1">Belongs to the methyltransferase superfamily.</text>
</comment>
<reference evidence="12" key="2">
    <citation type="submission" date="2025-08" db="UniProtKB">
        <authorList>
            <consortium name="Ensembl"/>
        </authorList>
    </citation>
    <scope>IDENTIFICATION</scope>
</reference>
<organism evidence="12 13">
    <name type="scientific">Podarcis muralis</name>
    <name type="common">Wall lizard</name>
    <name type="synonym">Lacerta muralis</name>
    <dbReference type="NCBI Taxonomy" id="64176"/>
    <lineage>
        <taxon>Eukaryota</taxon>
        <taxon>Metazoa</taxon>
        <taxon>Chordata</taxon>
        <taxon>Craniata</taxon>
        <taxon>Vertebrata</taxon>
        <taxon>Euteleostomi</taxon>
        <taxon>Lepidosauria</taxon>
        <taxon>Squamata</taxon>
        <taxon>Bifurcata</taxon>
        <taxon>Unidentata</taxon>
        <taxon>Episquamata</taxon>
        <taxon>Laterata</taxon>
        <taxon>Lacertibaenia</taxon>
        <taxon>Lacertidae</taxon>
        <taxon>Podarcis</taxon>
    </lineage>
</organism>
<dbReference type="AlphaFoldDB" id="A0A670IEX1"/>
<keyword evidence="2" id="KW-0597">Phosphoprotein</keyword>
<dbReference type="GO" id="GO:0032259">
    <property type="term" value="P:methylation"/>
    <property type="evidence" value="ECO:0007669"/>
    <property type="project" value="UniProtKB-KW"/>
</dbReference>
<evidence type="ECO:0000256" key="4">
    <source>
        <dbReference type="ARBA" id="ARBA00022679"/>
    </source>
</evidence>
<proteinExistence type="inferred from homology"/>
<dbReference type="Gene3D" id="3.40.50.150">
    <property type="entry name" value="Vaccinia Virus protein VP39"/>
    <property type="match status" value="1"/>
</dbReference>
<evidence type="ECO:0000256" key="3">
    <source>
        <dbReference type="ARBA" id="ARBA00022603"/>
    </source>
</evidence>
<comment type="catalytic activity">
    <reaction evidence="6">
        <text>N(6)-methyl-L-lysyl-[protein] + S-adenosyl-L-methionine = N(6),N(6)-dimethyl-L-lysyl-[protein] + S-adenosyl-L-homocysteine + H(+)</text>
        <dbReference type="Rhea" id="RHEA:54196"/>
        <dbReference type="Rhea" id="RHEA-COMP:13053"/>
        <dbReference type="Rhea" id="RHEA-COMP:13827"/>
        <dbReference type="ChEBI" id="CHEBI:15378"/>
        <dbReference type="ChEBI" id="CHEBI:57856"/>
        <dbReference type="ChEBI" id="CHEBI:59789"/>
        <dbReference type="ChEBI" id="CHEBI:61929"/>
        <dbReference type="ChEBI" id="CHEBI:61976"/>
    </reaction>
</comment>
<evidence type="ECO:0000313" key="12">
    <source>
        <dbReference type="Ensembl" id="ENSPMRP00000010485.1"/>
    </source>
</evidence>
<dbReference type="Pfam" id="PF13847">
    <property type="entry name" value="Methyltransf_31"/>
    <property type="match status" value="1"/>
</dbReference>
<protein>
    <recommendedName>
        <fullName evidence="10">EEF1A lysine methyltransferase 4</fullName>
    </recommendedName>
</protein>
<keyword evidence="13" id="KW-1185">Reference proteome</keyword>
<dbReference type="Ensembl" id="ENSPMRT00000011185.1">
    <property type="protein sequence ID" value="ENSPMRP00000010485.1"/>
    <property type="gene ID" value="ENSPMRG00000006979.1"/>
</dbReference>
<evidence type="ECO:0000313" key="13">
    <source>
        <dbReference type="Proteomes" id="UP000472272"/>
    </source>
</evidence>
<comment type="catalytic activity">
    <reaction evidence="8">
        <text>N(6),N(6)-dimethyl-L-lysyl-[protein] + S-adenosyl-L-methionine = N(6),N(6),N(6)-trimethyl-L-lysyl-[protein] + S-adenosyl-L-homocysteine + H(+)</text>
        <dbReference type="Rhea" id="RHEA:54200"/>
        <dbReference type="Rhea" id="RHEA-COMP:13826"/>
        <dbReference type="Rhea" id="RHEA-COMP:13827"/>
        <dbReference type="ChEBI" id="CHEBI:15378"/>
        <dbReference type="ChEBI" id="CHEBI:57856"/>
        <dbReference type="ChEBI" id="CHEBI:59789"/>
        <dbReference type="ChEBI" id="CHEBI:61961"/>
        <dbReference type="ChEBI" id="CHEBI:61976"/>
    </reaction>
</comment>
<accession>A0A670IEX1</accession>
<dbReference type="PANTHER" id="PTHR12176:SF80">
    <property type="entry name" value="EEF1A LYSINE METHYLTRANSFERASE 4"/>
    <property type="match status" value="1"/>
</dbReference>
<keyword evidence="3" id="KW-0489">Methyltransferase</keyword>
<dbReference type="InterPro" id="IPR051419">
    <property type="entry name" value="Lys/N-term_MeTrsfase_sf"/>
</dbReference>
<keyword evidence="5" id="KW-0949">S-adenosyl-L-methionine</keyword>
<dbReference type="OrthoDB" id="411785at2759"/>
<dbReference type="KEGG" id="pmua:114598064"/>
<evidence type="ECO:0000259" key="11">
    <source>
        <dbReference type="Pfam" id="PF13847"/>
    </source>
</evidence>
<sequence>MEEEEEEEEAAPRRRQLPDSNARYRDRSFWDSRYQDEGAAPAEWFGGLERFREQLEAELSPGDRILVLGCGNSALSYNLFQLGYTDITSIDYSPICIASVQDRYAHCPGLHWAVMDARALTFVDGSFDVVLEKGTLDSMMVEETDPWNVSSEARMLLDQVLTEVSRVLRPGGRFISITFAQPHFRKRHYAQPAYGWSVRHATYGSGFHYFIYVMRKGEELSPSDLALGQSLHLPPRTPPPLRYLQDPDSENFLSAIDL</sequence>
<feature type="domain" description="Methyltransferase" evidence="11">
    <location>
        <begin position="60"/>
        <end position="208"/>
    </location>
</feature>
<dbReference type="InterPro" id="IPR029063">
    <property type="entry name" value="SAM-dependent_MTases_sf"/>
</dbReference>
<evidence type="ECO:0000256" key="8">
    <source>
        <dbReference type="ARBA" id="ARBA00052410"/>
    </source>
</evidence>
<reference evidence="12 13" key="1">
    <citation type="journal article" date="2019" name="Proc. Natl. Acad. Sci. U.S.A.">
        <title>Regulatory changes in pterin and carotenoid genes underlie balanced color polymorphisms in the wall lizard.</title>
        <authorList>
            <person name="Andrade P."/>
            <person name="Pinho C."/>
            <person name="Perez I de Lanuza G."/>
            <person name="Afonso S."/>
            <person name="Brejcha J."/>
            <person name="Rubin C.J."/>
            <person name="Wallerman O."/>
            <person name="Pereira P."/>
            <person name="Sabatino S.J."/>
            <person name="Bellati A."/>
            <person name="Pellitteri-Rosa D."/>
            <person name="Bosakova Z."/>
            <person name="Bunikis I."/>
            <person name="Carretero M.A."/>
            <person name="Feiner N."/>
            <person name="Marsik P."/>
            <person name="Pauperio F."/>
            <person name="Salvi D."/>
            <person name="Soler L."/>
            <person name="While G.M."/>
            <person name="Uller T."/>
            <person name="Font E."/>
            <person name="Andersson L."/>
            <person name="Carneiro M."/>
        </authorList>
    </citation>
    <scope>NUCLEOTIDE SEQUENCE</scope>
</reference>
<dbReference type="OMA" id="HWAVMDA"/>
<dbReference type="PANTHER" id="PTHR12176">
    <property type="entry name" value="SAM-DEPENDENT METHYLTRANSFERASE SUPERFAMILY PROTEIN"/>
    <property type="match status" value="1"/>
</dbReference>
<evidence type="ECO:0000256" key="2">
    <source>
        <dbReference type="ARBA" id="ARBA00022553"/>
    </source>
</evidence>
<evidence type="ECO:0000256" key="6">
    <source>
        <dbReference type="ARBA" id="ARBA00048653"/>
    </source>
</evidence>
<dbReference type="FunFam" id="3.40.50.150:FF:000111">
    <property type="entry name" value="EEF1A lysine methyltransferase 4"/>
    <property type="match status" value="1"/>
</dbReference>
<comment type="catalytic activity">
    <reaction evidence="7">
        <text>L-lysyl-[protein] + S-adenosyl-L-methionine = N(6)-methyl-L-lysyl-[protein] + S-adenosyl-L-homocysteine + H(+)</text>
        <dbReference type="Rhea" id="RHEA:51736"/>
        <dbReference type="Rhea" id="RHEA-COMP:9752"/>
        <dbReference type="Rhea" id="RHEA-COMP:13053"/>
        <dbReference type="ChEBI" id="CHEBI:15378"/>
        <dbReference type="ChEBI" id="CHEBI:29969"/>
        <dbReference type="ChEBI" id="CHEBI:57856"/>
        <dbReference type="ChEBI" id="CHEBI:59789"/>
        <dbReference type="ChEBI" id="CHEBI:61929"/>
    </reaction>
</comment>
<dbReference type="GeneTree" id="ENSGT00940000164140"/>